<evidence type="ECO:0000313" key="1">
    <source>
        <dbReference type="EMBL" id="GAA1552307.1"/>
    </source>
</evidence>
<dbReference type="Proteomes" id="UP001500393">
    <property type="component" value="Unassembled WGS sequence"/>
</dbReference>
<proteinExistence type="predicted"/>
<organism evidence="1 2">
    <name type="scientific">Kribbella sancticallisti</name>
    <dbReference type="NCBI Taxonomy" id="460087"/>
    <lineage>
        <taxon>Bacteria</taxon>
        <taxon>Bacillati</taxon>
        <taxon>Actinomycetota</taxon>
        <taxon>Actinomycetes</taxon>
        <taxon>Propionibacteriales</taxon>
        <taxon>Kribbellaceae</taxon>
        <taxon>Kribbella</taxon>
    </lineage>
</organism>
<sequence>MSLASYTALSVTAVAMSQGREDLRGIARVEWASPHGGLEESSIEDLLQWLDRTAGVAYVQEPDGSRGPRIHAVGVRPHRYIRSNPDDEAADALLMLPRLHSVAPARRASRHRWAGRQGGWRWTTGTRARPLV</sequence>
<accession>A0ABN2C4E1</accession>
<evidence type="ECO:0000313" key="2">
    <source>
        <dbReference type="Proteomes" id="UP001500393"/>
    </source>
</evidence>
<gene>
    <name evidence="1" type="ORF">GCM10009789_02410</name>
</gene>
<protein>
    <recommendedName>
        <fullName evidence="3">DUF3892 domain-containing protein</fullName>
    </recommendedName>
</protein>
<dbReference type="EMBL" id="BAAAOS010000005">
    <property type="protein sequence ID" value="GAA1552307.1"/>
    <property type="molecule type" value="Genomic_DNA"/>
</dbReference>
<comment type="caution">
    <text evidence="1">The sequence shown here is derived from an EMBL/GenBank/DDBJ whole genome shotgun (WGS) entry which is preliminary data.</text>
</comment>
<keyword evidence="2" id="KW-1185">Reference proteome</keyword>
<reference evidence="1 2" key="1">
    <citation type="journal article" date="2019" name="Int. J. Syst. Evol. Microbiol.">
        <title>The Global Catalogue of Microorganisms (GCM) 10K type strain sequencing project: providing services to taxonomists for standard genome sequencing and annotation.</title>
        <authorList>
            <consortium name="The Broad Institute Genomics Platform"/>
            <consortium name="The Broad Institute Genome Sequencing Center for Infectious Disease"/>
            <person name="Wu L."/>
            <person name="Ma J."/>
        </authorList>
    </citation>
    <scope>NUCLEOTIDE SEQUENCE [LARGE SCALE GENOMIC DNA]</scope>
    <source>
        <strain evidence="1 2">JCM 14969</strain>
    </source>
</reference>
<evidence type="ECO:0008006" key="3">
    <source>
        <dbReference type="Google" id="ProtNLM"/>
    </source>
</evidence>
<name>A0ABN2C4E1_9ACTN</name>